<dbReference type="Proteomes" id="UP001227268">
    <property type="component" value="Unassembled WGS sequence"/>
</dbReference>
<organism evidence="1 2">
    <name type="scientific">Naganishia friedmannii</name>
    <dbReference type="NCBI Taxonomy" id="89922"/>
    <lineage>
        <taxon>Eukaryota</taxon>
        <taxon>Fungi</taxon>
        <taxon>Dikarya</taxon>
        <taxon>Basidiomycota</taxon>
        <taxon>Agaricomycotina</taxon>
        <taxon>Tremellomycetes</taxon>
        <taxon>Filobasidiales</taxon>
        <taxon>Filobasidiaceae</taxon>
        <taxon>Naganishia</taxon>
    </lineage>
</organism>
<comment type="caution">
    <text evidence="1">The sequence shown here is derived from an EMBL/GenBank/DDBJ whole genome shotgun (WGS) entry which is preliminary data.</text>
</comment>
<keyword evidence="2" id="KW-1185">Reference proteome</keyword>
<evidence type="ECO:0000313" key="1">
    <source>
        <dbReference type="EMBL" id="KAJ9107437.1"/>
    </source>
</evidence>
<evidence type="ECO:0000313" key="2">
    <source>
        <dbReference type="Proteomes" id="UP001227268"/>
    </source>
</evidence>
<accession>A0ACC2W719</accession>
<name>A0ACC2W719_9TREE</name>
<reference evidence="1" key="1">
    <citation type="submission" date="2023-04" db="EMBL/GenBank/DDBJ databases">
        <title>Draft Genome sequencing of Naganishia species isolated from polar environments using Oxford Nanopore Technology.</title>
        <authorList>
            <person name="Leo P."/>
            <person name="Venkateswaran K."/>
        </authorList>
    </citation>
    <scope>NUCLEOTIDE SEQUENCE</scope>
    <source>
        <strain evidence="1">MNA-CCFEE 5423</strain>
    </source>
</reference>
<protein>
    <submittedName>
        <fullName evidence="1">Uncharacterized protein</fullName>
    </submittedName>
</protein>
<proteinExistence type="predicted"/>
<sequence length="767" mass="85831">MPLIVPPASDLPSSTLTYLQAWHTIIKRVRMNPNRSAGGLVIFAAIDLDALLASRILVSLLRQEDIPYTLIPIGGYSELEARKNQIFGIDPDADEDDQVVSRDCEVHTLILLSLGSLLPIAGYFPLESGCHIHLIDSHRPYNLDNLFGASVNDGRGEDAGVGAPIRNTSRLNGADEEEEDAERYGRIWVWTDGEESRLNNVKTSWEKLEYEPDSEDSSDESSSESDSESDEDEDEEEDEGEEGSATELEDEAEGRPPRSSKRKSNRQPKESKRKKGRKSDDQDKPRRLTTAARRLHAERVQKYYHAGTSFGLSVAECCYLLASELERGDNDLLWYAILGLTHQYVVSRIDRDEYDDRHTLYIDEVARLNAPSANGSGLLTTGDPDNMTISQSEELRFVLFRHWNLYDAMLHSGYVAGRLGVWRDKGRKQLTGLLAKMGYSLRQCQQSYTHMDISLKTTLRDQLEAIAPEYGLVESTYPSFMRAFGYRCPQLSAADAVEGLNALLEAATGVRIEVETEGGKGGGEWFGGSKIWSTGVNSGTRGAAKSTDVGRNGTQNAADDMDKNDKLEQRQSERNFWICYDALQEYVFTLVRNSSFTDIRWNYRVSFLRKSLGLAKALHVAIIRQGTFVLDKNAIKPLRTFRFVAMREGPDLRIFSNPSTLSRLAIWLMDATRDKITKTAEAKKKVPVHPMVVACLNEEKGTYLIVGFTGAPEFGDVRKNRFGLAFQTAAEESGAAARHDRFDTSIVEVKKDDLTSFIECLHLRSAT</sequence>
<dbReference type="EMBL" id="JASBWT010000002">
    <property type="protein sequence ID" value="KAJ9107437.1"/>
    <property type="molecule type" value="Genomic_DNA"/>
</dbReference>
<gene>
    <name evidence="1" type="ORF">QFC21_000889</name>
</gene>